<proteinExistence type="predicted"/>
<accession>A0AAD2G3D9</accession>
<comment type="caution">
    <text evidence="2">The sequence shown here is derived from an EMBL/GenBank/DDBJ whole genome shotgun (WGS) entry which is preliminary data.</text>
</comment>
<evidence type="ECO:0000313" key="2">
    <source>
        <dbReference type="EMBL" id="CAJ1961403.1"/>
    </source>
</evidence>
<dbReference type="InterPro" id="IPR013087">
    <property type="entry name" value="Znf_C2H2_type"/>
</dbReference>
<feature type="domain" description="C2H2-type" evidence="1">
    <location>
        <begin position="178"/>
        <end position="200"/>
    </location>
</feature>
<dbReference type="Proteomes" id="UP001295423">
    <property type="component" value="Unassembled WGS sequence"/>
</dbReference>
<sequence length="379" mass="43165">MMSTAHGAIIPEQDTRQLVQINEIVLKLALPFLSIRDLLAVSVVNHHFLHHVKSRNDVWSCFHQEFDSRHSFLESSCSCRGGKLSRIDRLMMRIPPRIHGDKVSVDQDKFRPHPLDSAAREYDDDDDRSSLIYCMEFGNCPHWNIDRESGELLDGFFRMEGTTIRELVPLPREFPVYCEDCRTWLHSTEQLIEHCKSDSHLFAKEPRLIDPRSKQGFQELSAFEKTKALTIYLLAVSAVFREITMSPGSQEAMDWFTSLVHCIMQMILRQTVGLEDHHPDAISDSWTRDVISELCIDYITDAFLSGATCAHLVVTYNGWKPAAGECLLHGLGIYLCTQASDHLLAELLTDEFEPAYIRGLCISALEMANDIRLGLVAQE</sequence>
<name>A0AAD2G3D9_9STRA</name>
<evidence type="ECO:0000313" key="3">
    <source>
        <dbReference type="Proteomes" id="UP001295423"/>
    </source>
</evidence>
<gene>
    <name evidence="2" type="ORF">CYCCA115_LOCUS19179</name>
</gene>
<protein>
    <recommendedName>
        <fullName evidence="1">C2H2-type domain-containing protein</fullName>
    </recommendedName>
</protein>
<evidence type="ECO:0000259" key="1">
    <source>
        <dbReference type="PROSITE" id="PS00028"/>
    </source>
</evidence>
<dbReference type="EMBL" id="CAKOGP040002091">
    <property type="protein sequence ID" value="CAJ1961403.1"/>
    <property type="molecule type" value="Genomic_DNA"/>
</dbReference>
<dbReference type="PROSITE" id="PS00028">
    <property type="entry name" value="ZINC_FINGER_C2H2_1"/>
    <property type="match status" value="1"/>
</dbReference>
<dbReference type="AlphaFoldDB" id="A0AAD2G3D9"/>
<reference evidence="2" key="1">
    <citation type="submission" date="2023-08" db="EMBL/GenBank/DDBJ databases">
        <authorList>
            <person name="Audoor S."/>
            <person name="Bilcke G."/>
        </authorList>
    </citation>
    <scope>NUCLEOTIDE SEQUENCE</scope>
</reference>
<keyword evidence="3" id="KW-1185">Reference proteome</keyword>
<organism evidence="2 3">
    <name type="scientific">Cylindrotheca closterium</name>
    <dbReference type="NCBI Taxonomy" id="2856"/>
    <lineage>
        <taxon>Eukaryota</taxon>
        <taxon>Sar</taxon>
        <taxon>Stramenopiles</taxon>
        <taxon>Ochrophyta</taxon>
        <taxon>Bacillariophyta</taxon>
        <taxon>Bacillariophyceae</taxon>
        <taxon>Bacillariophycidae</taxon>
        <taxon>Bacillariales</taxon>
        <taxon>Bacillariaceae</taxon>
        <taxon>Cylindrotheca</taxon>
    </lineage>
</organism>